<evidence type="ECO:0000313" key="3">
    <source>
        <dbReference type="Proteomes" id="UP001374535"/>
    </source>
</evidence>
<dbReference type="InterPro" id="IPR036397">
    <property type="entry name" value="RNaseH_sf"/>
</dbReference>
<organism evidence="2 3">
    <name type="scientific">Vigna mungo</name>
    <name type="common">Black gram</name>
    <name type="synonym">Phaseolus mungo</name>
    <dbReference type="NCBI Taxonomy" id="3915"/>
    <lineage>
        <taxon>Eukaryota</taxon>
        <taxon>Viridiplantae</taxon>
        <taxon>Streptophyta</taxon>
        <taxon>Embryophyta</taxon>
        <taxon>Tracheophyta</taxon>
        <taxon>Spermatophyta</taxon>
        <taxon>Magnoliopsida</taxon>
        <taxon>eudicotyledons</taxon>
        <taxon>Gunneridae</taxon>
        <taxon>Pentapetalae</taxon>
        <taxon>rosids</taxon>
        <taxon>fabids</taxon>
        <taxon>Fabales</taxon>
        <taxon>Fabaceae</taxon>
        <taxon>Papilionoideae</taxon>
        <taxon>50 kb inversion clade</taxon>
        <taxon>NPAAA clade</taxon>
        <taxon>indigoferoid/millettioid clade</taxon>
        <taxon>Phaseoleae</taxon>
        <taxon>Vigna</taxon>
    </lineage>
</organism>
<dbReference type="PROSITE" id="PS50994">
    <property type="entry name" value="INTEGRASE"/>
    <property type="match status" value="1"/>
</dbReference>
<proteinExistence type="predicted"/>
<dbReference type="PANTHER" id="PTHR34222">
    <property type="entry name" value="GAG_PRE-INTEGRS DOMAIN-CONTAINING PROTEIN"/>
    <property type="match status" value="1"/>
</dbReference>
<dbReference type="GO" id="GO:0015074">
    <property type="term" value="P:DNA integration"/>
    <property type="evidence" value="ECO:0007669"/>
    <property type="project" value="InterPro"/>
</dbReference>
<dbReference type="InterPro" id="IPR054722">
    <property type="entry name" value="PolX-like_BBD"/>
</dbReference>
<name>A0AAQ3N4N5_VIGMU</name>
<dbReference type="AlphaFoldDB" id="A0AAQ3N4N5"/>
<protein>
    <recommendedName>
        <fullName evidence="1">Integrase catalytic domain-containing protein</fullName>
    </recommendedName>
</protein>
<feature type="domain" description="Integrase catalytic" evidence="1">
    <location>
        <begin position="518"/>
        <end position="600"/>
    </location>
</feature>
<dbReference type="InterPro" id="IPR012337">
    <property type="entry name" value="RNaseH-like_sf"/>
</dbReference>
<evidence type="ECO:0000259" key="1">
    <source>
        <dbReference type="PROSITE" id="PS50994"/>
    </source>
</evidence>
<dbReference type="PANTHER" id="PTHR34222:SF99">
    <property type="entry name" value="PROTEIN, PUTATIVE-RELATED"/>
    <property type="match status" value="1"/>
</dbReference>
<accession>A0AAQ3N4N5</accession>
<dbReference type="SUPFAM" id="SSF53098">
    <property type="entry name" value="Ribonuclease H-like"/>
    <property type="match status" value="1"/>
</dbReference>
<reference evidence="2 3" key="1">
    <citation type="journal article" date="2023" name="Life. Sci Alliance">
        <title>Evolutionary insights into 3D genome organization and epigenetic landscape of Vigna mungo.</title>
        <authorList>
            <person name="Junaid A."/>
            <person name="Singh B."/>
            <person name="Bhatia S."/>
        </authorList>
    </citation>
    <scope>NUCLEOTIDE SEQUENCE [LARGE SCALE GENOMIC DNA]</scope>
    <source>
        <strain evidence="2">Urdbean</strain>
    </source>
</reference>
<dbReference type="EMBL" id="CP144694">
    <property type="protein sequence ID" value="WVZ02380.1"/>
    <property type="molecule type" value="Genomic_DNA"/>
</dbReference>
<dbReference type="Pfam" id="PF13976">
    <property type="entry name" value="gag_pre-integrs"/>
    <property type="match status" value="1"/>
</dbReference>
<keyword evidence="3" id="KW-1185">Reference proteome</keyword>
<dbReference type="Proteomes" id="UP001374535">
    <property type="component" value="Chromosome 7"/>
</dbReference>
<dbReference type="Pfam" id="PF22936">
    <property type="entry name" value="Pol_BBD"/>
    <property type="match status" value="1"/>
</dbReference>
<dbReference type="GO" id="GO:0003676">
    <property type="term" value="F:nucleic acid binding"/>
    <property type="evidence" value="ECO:0007669"/>
    <property type="project" value="InterPro"/>
</dbReference>
<dbReference type="InterPro" id="IPR025724">
    <property type="entry name" value="GAG-pre-integrase_dom"/>
</dbReference>
<dbReference type="Gene3D" id="3.30.420.10">
    <property type="entry name" value="Ribonuclease H-like superfamily/Ribonuclease H"/>
    <property type="match status" value="1"/>
</dbReference>
<evidence type="ECO:0000313" key="2">
    <source>
        <dbReference type="EMBL" id="WVZ02380.1"/>
    </source>
</evidence>
<gene>
    <name evidence="2" type="ORF">V8G54_023186</name>
</gene>
<sequence length="600" mass="67678">MFTALSAKNKVELIDGSAPRPLASDRLSGAWERCNNMVVSWLVHSISSSIRQNILWMDCAEEIWRDLKSRYSQGDLLRISALELEASSLNQGDLTVTNYFTQLRVIWDGMEIFWPDSYVNVRSHVLLMDPLPPINKIFSYVAQQERQYSIPDIFHAETKHNSINVVNAPTIASACAFCGRSGHTKSTCYRKHGFPNHSDSKISKSAPTRGKICLYYGNTGHTIEVCYKKHGYPPRHRFFNAKFSSANSVSLTEALIAEKEQHIGSENSEIQFTPQQYQALLALIQQPSHTPSTCRSAHVNHIGSISSSSHTSHPLGSISSIIFTTHTLHTAPWILDAGVTDHVSNSLQFFTSYHAITPTTINLPNGHCVIATHAGTVHLTSTFSLVDVLYIPSFTFNLISLSKLVLNTPYQILFTANSCLIQDTKTKMKIGSVDVKNGLYQLVPQNFNFPQIHSIVVHPDCNVLPIDLWHFHLGHLSNTHLHTMQKIYPCLTINDNFICNSCHYAKQRKPSFPTSHSHAQKPFSLLHMDIWGPCFTSSMHGHKFFLTIVDDDTRFTWIFPMTNKVETRQLIVNFIAFAENQFNSHVQIIRTDNGVEFSMH</sequence>
<dbReference type="InterPro" id="IPR001584">
    <property type="entry name" value="Integrase_cat-core"/>
</dbReference>